<dbReference type="AlphaFoldDB" id="A0A132E8X1"/>
<gene>
    <name evidence="7" type="ORF">WT56_29535</name>
</gene>
<evidence type="ECO:0000256" key="6">
    <source>
        <dbReference type="SAM" id="Phobius"/>
    </source>
</evidence>
<name>A0A132E8X1_9BURK</name>
<feature type="transmembrane region" description="Helical" evidence="6">
    <location>
        <begin position="162"/>
        <end position="180"/>
    </location>
</feature>
<keyword evidence="3 6" id="KW-0812">Transmembrane</keyword>
<keyword evidence="2" id="KW-1003">Cell membrane</keyword>
<comment type="subcellular location">
    <subcellularLocation>
        <location evidence="1">Cell membrane</location>
        <topology evidence="1">Multi-pass membrane protein</topology>
    </subcellularLocation>
</comment>
<feature type="transmembrane region" description="Helical" evidence="6">
    <location>
        <begin position="37"/>
        <end position="58"/>
    </location>
</feature>
<evidence type="ECO:0000313" key="8">
    <source>
        <dbReference type="Proteomes" id="UP000062912"/>
    </source>
</evidence>
<keyword evidence="5 6" id="KW-0472">Membrane</keyword>
<dbReference type="PANTHER" id="PTHR38601:SF1">
    <property type="entry name" value="HYDROGENASE-4 COMPONENT E"/>
    <property type="match status" value="1"/>
</dbReference>
<dbReference type="RefSeq" id="WP_060246127.1">
    <property type="nucleotide sequence ID" value="NZ_LPJR01000076.1"/>
</dbReference>
<dbReference type="EMBL" id="LPJR01000076">
    <property type="protein sequence ID" value="KWF20811.1"/>
    <property type="molecule type" value="Genomic_DNA"/>
</dbReference>
<evidence type="ECO:0000256" key="2">
    <source>
        <dbReference type="ARBA" id="ARBA00022475"/>
    </source>
</evidence>
<evidence type="ECO:0000313" key="7">
    <source>
        <dbReference type="EMBL" id="KWF20811.1"/>
    </source>
</evidence>
<reference evidence="7 8" key="1">
    <citation type="submission" date="2015-11" db="EMBL/GenBank/DDBJ databases">
        <title>Expanding the genomic diversity of Burkholderia species for the development of highly accurate diagnostics.</title>
        <authorList>
            <person name="Sahl J."/>
            <person name="Keim P."/>
            <person name="Wagner D."/>
        </authorList>
    </citation>
    <scope>NUCLEOTIDE SEQUENCE [LARGE SCALE GENOMIC DNA]</scope>
    <source>
        <strain evidence="7 8">MSMB368WGS</strain>
    </source>
</reference>
<feature type="transmembrane region" description="Helical" evidence="6">
    <location>
        <begin position="6"/>
        <end position="30"/>
    </location>
</feature>
<feature type="transmembrane region" description="Helical" evidence="6">
    <location>
        <begin position="186"/>
        <end position="210"/>
    </location>
</feature>
<accession>A0A132E8X1</accession>
<evidence type="ECO:0000256" key="5">
    <source>
        <dbReference type="ARBA" id="ARBA00023136"/>
    </source>
</evidence>
<dbReference type="Proteomes" id="UP000062912">
    <property type="component" value="Unassembled WGS sequence"/>
</dbReference>
<proteinExistence type="predicted"/>
<dbReference type="PANTHER" id="PTHR38601">
    <property type="entry name" value="HYDROGENASE-4 COMPONENT E"/>
    <property type="match status" value="1"/>
</dbReference>
<dbReference type="GO" id="GO:0005886">
    <property type="term" value="C:plasma membrane"/>
    <property type="evidence" value="ECO:0007669"/>
    <property type="project" value="UniProtKB-SubCell"/>
</dbReference>
<keyword evidence="4 6" id="KW-1133">Transmembrane helix</keyword>
<evidence type="ECO:0000256" key="1">
    <source>
        <dbReference type="ARBA" id="ARBA00004651"/>
    </source>
</evidence>
<dbReference type="OrthoDB" id="5297619at2"/>
<protein>
    <submittedName>
        <fullName evidence="7">Hydrogenase</fullName>
    </submittedName>
</protein>
<sequence length="226" mass="24515">MLLAHLSPLAASLFSLLAIGSLLLAFVMLGSRWLKDYLLAFTAESWLIAALSGAVGYYGNYHELYLVAVLTAFFRGMVLPYLIWRIIARLAVERELHVILQPSSCLVLGALLVLFAFVVSNHLGNALGLGGTVVVLALTVMLSMKLIGFLMLAVRQEAISQVLGLLILENGIFLGSQILVPGMPLLIELVLLFDLLVIVVSFGVLVRYLVAHVGSTSSRELRRLVG</sequence>
<feature type="transmembrane region" description="Helical" evidence="6">
    <location>
        <begin position="64"/>
        <end position="84"/>
    </location>
</feature>
<feature type="transmembrane region" description="Helical" evidence="6">
    <location>
        <begin position="126"/>
        <end position="150"/>
    </location>
</feature>
<organism evidence="7 8">
    <name type="scientific">Burkholderia pseudomultivorans</name>
    <dbReference type="NCBI Taxonomy" id="1207504"/>
    <lineage>
        <taxon>Bacteria</taxon>
        <taxon>Pseudomonadati</taxon>
        <taxon>Pseudomonadota</taxon>
        <taxon>Betaproteobacteria</taxon>
        <taxon>Burkholderiales</taxon>
        <taxon>Burkholderiaceae</taxon>
        <taxon>Burkholderia</taxon>
        <taxon>Burkholderia cepacia complex</taxon>
    </lineage>
</organism>
<dbReference type="InterPro" id="IPR038730">
    <property type="entry name" value="HyfE-like"/>
</dbReference>
<evidence type="ECO:0000256" key="4">
    <source>
        <dbReference type="ARBA" id="ARBA00022989"/>
    </source>
</evidence>
<dbReference type="GeneID" id="89571891"/>
<feature type="transmembrane region" description="Helical" evidence="6">
    <location>
        <begin position="96"/>
        <end position="120"/>
    </location>
</feature>
<evidence type="ECO:0000256" key="3">
    <source>
        <dbReference type="ARBA" id="ARBA00022692"/>
    </source>
</evidence>
<comment type="caution">
    <text evidence="7">The sequence shown here is derived from an EMBL/GenBank/DDBJ whole genome shotgun (WGS) entry which is preliminary data.</text>
</comment>